<accession>A0AAE0ZXT5</accession>
<comment type="caution">
    <text evidence="1">The sequence shown here is derived from an EMBL/GenBank/DDBJ whole genome shotgun (WGS) entry which is preliminary data.</text>
</comment>
<reference evidence="1" key="1">
    <citation type="journal article" date="2023" name="G3 (Bethesda)">
        <title>A reference genome for the long-term kleptoplast-retaining sea slug Elysia crispata morphotype clarki.</title>
        <authorList>
            <person name="Eastman K.E."/>
            <person name="Pendleton A.L."/>
            <person name="Shaikh M.A."/>
            <person name="Suttiyut T."/>
            <person name="Ogas R."/>
            <person name="Tomko P."/>
            <person name="Gavelis G."/>
            <person name="Widhalm J.R."/>
            <person name="Wisecaver J.H."/>
        </authorList>
    </citation>
    <scope>NUCLEOTIDE SEQUENCE</scope>
    <source>
        <strain evidence="1">ECLA1</strain>
    </source>
</reference>
<name>A0AAE0ZXT5_9GAST</name>
<organism evidence="1 2">
    <name type="scientific">Elysia crispata</name>
    <name type="common">lettuce slug</name>
    <dbReference type="NCBI Taxonomy" id="231223"/>
    <lineage>
        <taxon>Eukaryota</taxon>
        <taxon>Metazoa</taxon>
        <taxon>Spiralia</taxon>
        <taxon>Lophotrochozoa</taxon>
        <taxon>Mollusca</taxon>
        <taxon>Gastropoda</taxon>
        <taxon>Heterobranchia</taxon>
        <taxon>Euthyneura</taxon>
        <taxon>Panpulmonata</taxon>
        <taxon>Sacoglossa</taxon>
        <taxon>Placobranchoidea</taxon>
        <taxon>Plakobranchidae</taxon>
        <taxon>Elysia</taxon>
    </lineage>
</organism>
<evidence type="ECO:0000313" key="2">
    <source>
        <dbReference type="Proteomes" id="UP001283361"/>
    </source>
</evidence>
<dbReference type="Proteomes" id="UP001283361">
    <property type="component" value="Unassembled WGS sequence"/>
</dbReference>
<dbReference type="EMBL" id="JAWDGP010003066">
    <property type="protein sequence ID" value="KAK3777683.1"/>
    <property type="molecule type" value="Genomic_DNA"/>
</dbReference>
<keyword evidence="2" id="KW-1185">Reference proteome</keyword>
<gene>
    <name evidence="1" type="ORF">RRG08_021794</name>
</gene>
<evidence type="ECO:0000313" key="1">
    <source>
        <dbReference type="EMBL" id="KAK3777683.1"/>
    </source>
</evidence>
<dbReference type="AlphaFoldDB" id="A0AAE0ZXT5"/>
<proteinExistence type="predicted"/>
<protein>
    <submittedName>
        <fullName evidence="1">Uncharacterized protein</fullName>
    </submittedName>
</protein>
<sequence length="148" mass="15712">MAVLVGWISVDVDNLISLLSLLCRHSSSISLLSLMGCWPEVDGLSEQEGIGRCVLVVDGGFNCDGGLGHDACSNIEYMHVSVVQGNYGTKLGRSEPTCQLSDGLPAGLGTHVRRIAIPRAAARADPRQQSFRMLTQIAAALRGAHRVA</sequence>